<dbReference type="InParanoid" id="A0A165EJA8"/>
<dbReference type="GeneID" id="63818265"/>
<dbReference type="OrthoDB" id="3036049at2759"/>
<dbReference type="Proteomes" id="UP000076871">
    <property type="component" value="Unassembled WGS sequence"/>
</dbReference>
<dbReference type="STRING" id="1314785.A0A165EJA8"/>
<evidence type="ECO:0000259" key="1">
    <source>
        <dbReference type="PROSITE" id="PS50097"/>
    </source>
</evidence>
<name>A0A165EJA8_9APHY</name>
<organism evidence="2 3">
    <name type="scientific">Laetiporus sulphureus 93-53</name>
    <dbReference type="NCBI Taxonomy" id="1314785"/>
    <lineage>
        <taxon>Eukaryota</taxon>
        <taxon>Fungi</taxon>
        <taxon>Dikarya</taxon>
        <taxon>Basidiomycota</taxon>
        <taxon>Agaricomycotina</taxon>
        <taxon>Agaricomycetes</taxon>
        <taxon>Polyporales</taxon>
        <taxon>Laetiporus</taxon>
    </lineage>
</organism>
<dbReference type="Gene3D" id="3.30.710.10">
    <property type="entry name" value="Potassium Channel Kv1.1, Chain A"/>
    <property type="match status" value="1"/>
</dbReference>
<dbReference type="Pfam" id="PF00651">
    <property type="entry name" value="BTB"/>
    <property type="match status" value="1"/>
</dbReference>
<reference evidence="2 3" key="1">
    <citation type="journal article" date="2016" name="Mol. Biol. Evol.">
        <title>Comparative Genomics of Early-Diverging Mushroom-Forming Fungi Provides Insights into the Origins of Lignocellulose Decay Capabilities.</title>
        <authorList>
            <person name="Nagy L.G."/>
            <person name="Riley R."/>
            <person name="Tritt A."/>
            <person name="Adam C."/>
            <person name="Daum C."/>
            <person name="Floudas D."/>
            <person name="Sun H."/>
            <person name="Yadav J.S."/>
            <person name="Pangilinan J."/>
            <person name="Larsson K.H."/>
            <person name="Matsuura K."/>
            <person name="Barry K."/>
            <person name="Labutti K."/>
            <person name="Kuo R."/>
            <person name="Ohm R.A."/>
            <person name="Bhattacharya S.S."/>
            <person name="Shirouzu T."/>
            <person name="Yoshinaga Y."/>
            <person name="Martin F.M."/>
            <person name="Grigoriev I.V."/>
            <person name="Hibbett D.S."/>
        </authorList>
    </citation>
    <scope>NUCLEOTIDE SEQUENCE [LARGE SCALE GENOMIC DNA]</scope>
    <source>
        <strain evidence="2 3">93-53</strain>
    </source>
</reference>
<dbReference type="CDD" id="cd18186">
    <property type="entry name" value="BTB_POZ_ZBTB_KLHL-like"/>
    <property type="match status" value="1"/>
</dbReference>
<dbReference type="PROSITE" id="PS50097">
    <property type="entry name" value="BTB"/>
    <property type="match status" value="1"/>
</dbReference>
<accession>A0A165EJA8</accession>
<feature type="domain" description="BTB" evidence="1">
    <location>
        <begin position="22"/>
        <end position="85"/>
    </location>
</feature>
<evidence type="ECO:0000313" key="2">
    <source>
        <dbReference type="EMBL" id="KZT07168.1"/>
    </source>
</evidence>
<dbReference type="InterPro" id="IPR000210">
    <property type="entry name" value="BTB/POZ_dom"/>
</dbReference>
<proteinExistence type="predicted"/>
<gene>
    <name evidence="2" type="ORF">LAESUDRAFT_117362</name>
</gene>
<dbReference type="RefSeq" id="XP_040764908.1">
    <property type="nucleotide sequence ID" value="XM_040901233.1"/>
</dbReference>
<sequence length="140" mass="15979">MALAHFELRDFERVAHLWYDDGNVILVARGRGFRVHRGVLMQRSPGFRGLFLPLSSNYCSAGACPILRLPKDPLHLELVLSALYDRFFFGDLDVYHEIPEVASGIISLAHKYDFRILHDEAIHRLSEAGHIRHCSKDNPS</sequence>
<protein>
    <recommendedName>
        <fullName evidence="1">BTB domain-containing protein</fullName>
    </recommendedName>
</protein>
<dbReference type="EMBL" id="KV427620">
    <property type="protein sequence ID" value="KZT07168.1"/>
    <property type="molecule type" value="Genomic_DNA"/>
</dbReference>
<dbReference type="InterPro" id="IPR011333">
    <property type="entry name" value="SKP1/BTB/POZ_sf"/>
</dbReference>
<keyword evidence="3" id="KW-1185">Reference proteome</keyword>
<dbReference type="SUPFAM" id="SSF54695">
    <property type="entry name" value="POZ domain"/>
    <property type="match status" value="1"/>
</dbReference>
<evidence type="ECO:0000313" key="3">
    <source>
        <dbReference type="Proteomes" id="UP000076871"/>
    </source>
</evidence>
<dbReference type="AlphaFoldDB" id="A0A165EJA8"/>